<gene>
    <name evidence="4" type="ORF">DFP72DRAFT_1165817</name>
</gene>
<dbReference type="InterPro" id="IPR036770">
    <property type="entry name" value="Ankyrin_rpt-contain_sf"/>
</dbReference>
<feature type="repeat" description="ANK" evidence="2">
    <location>
        <begin position="516"/>
        <end position="548"/>
    </location>
</feature>
<evidence type="ECO:0000259" key="3">
    <source>
        <dbReference type="Pfam" id="PF24883"/>
    </source>
</evidence>
<dbReference type="InterPro" id="IPR056884">
    <property type="entry name" value="NPHP3-like_N"/>
</dbReference>
<dbReference type="Pfam" id="PF24883">
    <property type="entry name" value="NPHP3_N"/>
    <property type="match status" value="1"/>
</dbReference>
<dbReference type="PANTHER" id="PTHR10039:SF16">
    <property type="entry name" value="GPI INOSITOL-DEACYLASE"/>
    <property type="match status" value="1"/>
</dbReference>
<dbReference type="OrthoDB" id="448455at2759"/>
<evidence type="ECO:0000256" key="2">
    <source>
        <dbReference type="PROSITE-ProRule" id="PRU00023"/>
    </source>
</evidence>
<dbReference type="Gene3D" id="3.40.50.300">
    <property type="entry name" value="P-loop containing nucleotide triphosphate hydrolases"/>
    <property type="match status" value="1"/>
</dbReference>
<name>A0A8H6MDS7_9AGAR</name>
<reference evidence="4 5" key="1">
    <citation type="submission" date="2020-07" db="EMBL/GenBank/DDBJ databases">
        <title>Comparative genomics of pyrophilous fungi reveals a link between fire events and developmental genes.</title>
        <authorList>
            <consortium name="DOE Joint Genome Institute"/>
            <person name="Steindorff A.S."/>
            <person name="Carver A."/>
            <person name="Calhoun S."/>
            <person name="Stillman K."/>
            <person name="Liu H."/>
            <person name="Lipzen A."/>
            <person name="Pangilinan J."/>
            <person name="Labutti K."/>
            <person name="Bruns T.D."/>
            <person name="Grigoriev I.V."/>
        </authorList>
    </citation>
    <scope>NUCLEOTIDE SEQUENCE [LARGE SCALE GENOMIC DNA]</scope>
    <source>
        <strain evidence="4 5">CBS 144469</strain>
    </source>
</reference>
<accession>A0A8H6MDS7</accession>
<keyword evidence="2" id="KW-0040">ANK repeat</keyword>
<evidence type="ECO:0000256" key="1">
    <source>
        <dbReference type="ARBA" id="ARBA00022737"/>
    </source>
</evidence>
<organism evidence="4 5">
    <name type="scientific">Ephemerocybe angulata</name>
    <dbReference type="NCBI Taxonomy" id="980116"/>
    <lineage>
        <taxon>Eukaryota</taxon>
        <taxon>Fungi</taxon>
        <taxon>Dikarya</taxon>
        <taxon>Basidiomycota</taxon>
        <taxon>Agaricomycotina</taxon>
        <taxon>Agaricomycetes</taxon>
        <taxon>Agaricomycetidae</taxon>
        <taxon>Agaricales</taxon>
        <taxon>Agaricineae</taxon>
        <taxon>Psathyrellaceae</taxon>
        <taxon>Ephemerocybe</taxon>
    </lineage>
</organism>
<comment type="caution">
    <text evidence="4">The sequence shown here is derived from an EMBL/GenBank/DDBJ whole genome shotgun (WGS) entry which is preliminary data.</text>
</comment>
<evidence type="ECO:0000313" key="5">
    <source>
        <dbReference type="Proteomes" id="UP000521943"/>
    </source>
</evidence>
<dbReference type="Pfam" id="PF12796">
    <property type="entry name" value="Ank_2"/>
    <property type="match status" value="1"/>
</dbReference>
<dbReference type="SUPFAM" id="SSF52540">
    <property type="entry name" value="P-loop containing nucleoside triphosphate hydrolases"/>
    <property type="match status" value="1"/>
</dbReference>
<dbReference type="EMBL" id="JACGCI010000010">
    <property type="protein sequence ID" value="KAF6761391.1"/>
    <property type="molecule type" value="Genomic_DNA"/>
</dbReference>
<sequence>MDSHLQVARGRMDVGQSGPQFFSGASHVTGRDFSVRNAGRDMIIVNPAPITGPDASIEEVTAWLKGSNFRAIYRLSLETRMDNTGTWFIATFQFGEFVRQKGTVVWATGLPGSGKTILASISVEHLEEKFSGRAGIAILYAFLRYSEKPTLLQIVAGFLTQLMHQDELSCSEAVKLLKGSLGLFSDAFIVIDGLDEVDDTTKDGLLDVLTSLHAHILLTCRPLELFMHHYTPRALHILVQAQTRDIEVYVAERVKESATLASTYRHIPTLQRRLLRWLKKSRKGCSSWRGCKWNSCLRGSSLSEEKMSIAHRAFIWILHAKEDLSSEDLQHALTFSYEDKKFIGDNSRTEGIIRKEWSGLYVASFLLHFSDPISQVYKIDYSTQEFMKDLAFSHLPDPHDLLAVTSVACMEIHMPMLTAALKSAERDPVWVSKVTQHLPLLRYAFYNWGHHAGICDDQCSLSPSIHSFLSRHGTYALVNSGQDRLWEVSTGLHLAAAYDLVNLISSRTFPYYPTQGRKTPFHVAAKHGRTAALRALLKTYSGVHVKDKTGCTPLHHCILEESTLEPEVVRQLLNLSPSDTWRAFPSEIVDINAQDKDGHSAFFEVCSSFLGSPIESLNDSSRPEGRILRLFASHPAVDIDLPDSNGETPFSHACCFREGEGVPQVLISSFPNLKVNTRNKWGETPFMHACDAGSEIMVKWFLSRDPGGCHFPHQEDDEGNTALERVVAYEGFATERNLKGLGRLSFDLRDHQKAEGWMEVLEGCLGETEQIIRILSQHASYVRMVRAGHESLPIYQLWISRPQRSQTVHVCLNDSHRRYEDERTSLMLLASYPAAVKYLVSENGDNPDFINAQDTDGRCALMYVTVCFGQDPEGAESSVRILTSCPSIDIHLRDRDGMSALDYALCSENFNAQEILLDHPSWNPPTIRSVVIAAIQNANTDPVALWGLLDIQSVQDAFAEAVCDRRDVCALKTALRRRGDCEYILEDHTISGTFWYEEEEDHNREEYPDRPTPAAIRQATIAAVKNPLTSIEHKARSTMYSVKIYGKHGCFQAKTFWKDPENMQSTKTADVFTMSTRENIR</sequence>
<dbReference type="PROSITE" id="PS50088">
    <property type="entry name" value="ANK_REPEAT"/>
    <property type="match status" value="1"/>
</dbReference>
<feature type="domain" description="Nephrocystin 3-like N-terminal" evidence="3">
    <location>
        <begin position="83"/>
        <end position="178"/>
    </location>
</feature>
<dbReference type="SUPFAM" id="SSF48403">
    <property type="entry name" value="Ankyrin repeat"/>
    <property type="match status" value="1"/>
</dbReference>
<dbReference type="Gene3D" id="1.25.40.20">
    <property type="entry name" value="Ankyrin repeat-containing domain"/>
    <property type="match status" value="2"/>
</dbReference>
<dbReference type="SMART" id="SM00248">
    <property type="entry name" value="ANK"/>
    <property type="match status" value="6"/>
</dbReference>
<dbReference type="PANTHER" id="PTHR10039">
    <property type="entry name" value="AMELOGENIN"/>
    <property type="match status" value="1"/>
</dbReference>
<keyword evidence="1" id="KW-0677">Repeat</keyword>
<proteinExistence type="predicted"/>
<dbReference type="InterPro" id="IPR027417">
    <property type="entry name" value="P-loop_NTPase"/>
</dbReference>
<dbReference type="AlphaFoldDB" id="A0A8H6MDS7"/>
<dbReference type="Proteomes" id="UP000521943">
    <property type="component" value="Unassembled WGS sequence"/>
</dbReference>
<dbReference type="InterPro" id="IPR002110">
    <property type="entry name" value="Ankyrin_rpt"/>
</dbReference>
<evidence type="ECO:0000313" key="4">
    <source>
        <dbReference type="EMBL" id="KAF6761391.1"/>
    </source>
</evidence>
<keyword evidence="5" id="KW-1185">Reference proteome</keyword>
<protein>
    <recommendedName>
        <fullName evidence="3">Nephrocystin 3-like N-terminal domain-containing protein</fullName>
    </recommendedName>
</protein>